<reference evidence="1" key="1">
    <citation type="journal article" date="2013" name="BMC Genomics">
        <title>Unscrambling butterfly oogenesis.</title>
        <authorList>
            <person name="Carter J.M."/>
            <person name="Baker S.C."/>
            <person name="Pink R."/>
            <person name="Carter D.R."/>
            <person name="Collins A."/>
            <person name="Tomlin J."/>
            <person name="Gibbs M."/>
            <person name="Breuker C.J."/>
        </authorList>
    </citation>
    <scope>NUCLEOTIDE SEQUENCE</scope>
    <source>
        <tissue evidence="1">Ovary</tissue>
    </source>
</reference>
<feature type="non-terminal residue" evidence="1">
    <location>
        <position position="1"/>
    </location>
</feature>
<organism evidence="1">
    <name type="scientific">Pararge aegeria</name>
    <name type="common">speckled wood butterfly</name>
    <dbReference type="NCBI Taxonomy" id="116150"/>
    <lineage>
        <taxon>Eukaryota</taxon>
        <taxon>Metazoa</taxon>
        <taxon>Ecdysozoa</taxon>
        <taxon>Arthropoda</taxon>
        <taxon>Hexapoda</taxon>
        <taxon>Insecta</taxon>
        <taxon>Pterygota</taxon>
        <taxon>Neoptera</taxon>
        <taxon>Endopterygota</taxon>
        <taxon>Lepidoptera</taxon>
        <taxon>Glossata</taxon>
        <taxon>Ditrysia</taxon>
        <taxon>Papilionoidea</taxon>
        <taxon>Nymphalidae</taxon>
        <taxon>Satyrinae</taxon>
        <taxon>Satyrini</taxon>
        <taxon>Parargina</taxon>
        <taxon>Pararge</taxon>
    </lineage>
</organism>
<proteinExistence type="predicted"/>
<sequence>RVERSVHRVGIGAAAKLQGRTARITANANTHTHSFNSIIKMWEKTHPRQYTGLEVQGILIIKIYQMHTLRRRYAPCAPAVS</sequence>
<evidence type="ECO:0000313" key="1">
    <source>
        <dbReference type="EMBL" id="JAA82877.1"/>
    </source>
</evidence>
<dbReference type="EMBL" id="GAIX01009683">
    <property type="protein sequence ID" value="JAA82877.1"/>
    <property type="molecule type" value="Transcribed_RNA"/>
</dbReference>
<dbReference type="AlphaFoldDB" id="S4PUU4"/>
<accession>S4PUU4</accession>
<protein>
    <submittedName>
        <fullName evidence="1">Uncharacterized protein</fullName>
    </submittedName>
</protein>
<name>S4PUU4_9NEOP</name>
<reference evidence="1" key="2">
    <citation type="submission" date="2013-05" db="EMBL/GenBank/DDBJ databases">
        <authorList>
            <person name="Carter J.-M."/>
            <person name="Baker S.C."/>
            <person name="Pink R."/>
            <person name="Carter D.R.F."/>
            <person name="Collins A."/>
            <person name="Tomlin J."/>
            <person name="Gibbs M."/>
            <person name="Breuker C.J."/>
        </authorList>
    </citation>
    <scope>NUCLEOTIDE SEQUENCE</scope>
    <source>
        <tissue evidence="1">Ovary</tissue>
    </source>
</reference>